<dbReference type="Proteomes" id="UP001175271">
    <property type="component" value="Unassembled WGS sequence"/>
</dbReference>
<dbReference type="AlphaFoldDB" id="A0AA39MB26"/>
<gene>
    <name evidence="1" type="ORF">QR680_010346</name>
</gene>
<keyword evidence="2" id="KW-1185">Reference proteome</keyword>
<reference evidence="1" key="1">
    <citation type="submission" date="2023-06" db="EMBL/GenBank/DDBJ databases">
        <title>Genomic analysis of the entomopathogenic nematode Steinernema hermaphroditum.</title>
        <authorList>
            <person name="Schwarz E.M."/>
            <person name="Heppert J.K."/>
            <person name="Baniya A."/>
            <person name="Schwartz H.T."/>
            <person name="Tan C.-H."/>
            <person name="Antoshechkin I."/>
            <person name="Sternberg P.W."/>
            <person name="Goodrich-Blair H."/>
            <person name="Dillman A.R."/>
        </authorList>
    </citation>
    <scope>NUCLEOTIDE SEQUENCE</scope>
    <source>
        <strain evidence="1">PS9179</strain>
        <tissue evidence="1">Whole animal</tissue>
    </source>
</reference>
<evidence type="ECO:0000313" key="2">
    <source>
        <dbReference type="Proteomes" id="UP001175271"/>
    </source>
</evidence>
<organism evidence="1 2">
    <name type="scientific">Steinernema hermaphroditum</name>
    <dbReference type="NCBI Taxonomy" id="289476"/>
    <lineage>
        <taxon>Eukaryota</taxon>
        <taxon>Metazoa</taxon>
        <taxon>Ecdysozoa</taxon>
        <taxon>Nematoda</taxon>
        <taxon>Chromadorea</taxon>
        <taxon>Rhabditida</taxon>
        <taxon>Tylenchina</taxon>
        <taxon>Panagrolaimomorpha</taxon>
        <taxon>Strongyloidoidea</taxon>
        <taxon>Steinernematidae</taxon>
        <taxon>Steinernema</taxon>
    </lineage>
</organism>
<accession>A0AA39MB26</accession>
<comment type="caution">
    <text evidence="1">The sequence shown here is derived from an EMBL/GenBank/DDBJ whole genome shotgun (WGS) entry which is preliminary data.</text>
</comment>
<name>A0AA39MB26_9BILA</name>
<dbReference type="EMBL" id="JAUCMV010000001">
    <property type="protein sequence ID" value="KAK0427652.1"/>
    <property type="molecule type" value="Genomic_DNA"/>
</dbReference>
<sequence>MALFWQLRRMYRQRMRGAAPNKPINYHQMARRRVIVTFVFFFIGWKAFGMTLNDWLLFRRDAVTGEFRFHTPDEVKSLVELKKRQVDPKFIKQEFAKTVVDTGFSLDSD</sequence>
<proteinExistence type="predicted"/>
<evidence type="ECO:0000313" key="1">
    <source>
        <dbReference type="EMBL" id="KAK0427652.1"/>
    </source>
</evidence>
<protein>
    <submittedName>
        <fullName evidence="1">Uncharacterized protein</fullName>
    </submittedName>
</protein>